<name>A0A6C0EJW5_9ZZZZ</name>
<organism evidence="1">
    <name type="scientific">viral metagenome</name>
    <dbReference type="NCBI Taxonomy" id="1070528"/>
    <lineage>
        <taxon>unclassified sequences</taxon>
        <taxon>metagenomes</taxon>
        <taxon>organismal metagenomes</taxon>
    </lineage>
</organism>
<dbReference type="InterPro" id="IPR018528">
    <property type="entry name" value="Preph_deHydtase_CS"/>
</dbReference>
<proteinExistence type="predicted"/>
<accession>A0A6C0EJW5</accession>
<sequence>MALYFTGDQQFLLNTTACRMDDEIKPYNIGDIIHYRGRCHLEKGPQWQNFYARIDHITQKGMNLTRLETRPAIDNTVDFYLTNDTQKGLTRRPFNLLGLIN</sequence>
<dbReference type="GO" id="GO:0004664">
    <property type="term" value="F:prephenate dehydratase activity"/>
    <property type="evidence" value="ECO:0007669"/>
    <property type="project" value="InterPro"/>
</dbReference>
<dbReference type="PROSITE" id="PS00858">
    <property type="entry name" value="PREPHENATE_DEHYDR_2"/>
    <property type="match status" value="1"/>
</dbReference>
<dbReference type="EMBL" id="MN738866">
    <property type="protein sequence ID" value="QHT28951.1"/>
    <property type="molecule type" value="Genomic_DNA"/>
</dbReference>
<evidence type="ECO:0000313" key="1">
    <source>
        <dbReference type="EMBL" id="QHT28951.1"/>
    </source>
</evidence>
<dbReference type="GO" id="GO:0009094">
    <property type="term" value="P:L-phenylalanine biosynthetic process"/>
    <property type="evidence" value="ECO:0007669"/>
    <property type="project" value="InterPro"/>
</dbReference>
<protein>
    <submittedName>
        <fullName evidence="1">Uncharacterized protein</fullName>
    </submittedName>
</protein>
<reference evidence="1" key="1">
    <citation type="journal article" date="2020" name="Nature">
        <title>Giant virus diversity and host interactions through global metagenomics.</title>
        <authorList>
            <person name="Schulz F."/>
            <person name="Roux S."/>
            <person name="Paez-Espino D."/>
            <person name="Jungbluth S."/>
            <person name="Walsh D.A."/>
            <person name="Denef V.J."/>
            <person name="McMahon K.D."/>
            <person name="Konstantinidis K.T."/>
            <person name="Eloe-Fadrosh E.A."/>
            <person name="Kyrpides N.C."/>
            <person name="Woyke T."/>
        </authorList>
    </citation>
    <scope>NUCLEOTIDE SEQUENCE</scope>
    <source>
        <strain evidence="1">GVMAG-M-3300001351-8</strain>
    </source>
</reference>
<dbReference type="AlphaFoldDB" id="A0A6C0EJW5"/>